<name>A0A171A4N0_9BACT</name>
<sequence length="568" mass="66538">MKALFTILVFALAATTGFGQTNFEPQILILSPNEITYDKIFEEEIASHNSEIKNAQKLGNKEQQSGEMENQPENIKIMMQNEIAFSKTLDFSKQISYTAEQYLTYRFFERFPNLLITLKDIKCSRSIFDLKKIADTQHFQYILNFPKLKFYKEGISKATVSVQLYDQTKNAILLDKEFIGDWNNRGFEFSCQDSSLICTINNALSQALAEVIEIVAKDNPTLQKEKSLAQQRYNVLINNYFSTPSDTAFINKIILLNDSSINRQSIYNCLVDENRTKFIAFYLEKAVPNNFKSLKDNNKDKSTKIISSKDITDAGFLDDIPQTYAYIVKGVKYKDKWYYQKDNATYFEAKNIEDGKQKYFFNLATWNFFKENSTDCNPDFWETNQFQKIKDLTKDPDWNKYGETIWKTEEANNRDYVGMYEIVADVMKKKQESENKIFDTQIKNTILKPFYEKLKNSNPTEFSMYFEHSLIFPKERDVVINPVLITNRDGIQTIHYYVAFSGSNNIYEWTYFAPTVITDNLEFGSKVVEQINPLTDWTFSYENLNNRTFWDKYILAKSGNDYKYLKRL</sequence>
<evidence type="ECO:0000313" key="1">
    <source>
        <dbReference type="EMBL" id="GAT63282.1"/>
    </source>
</evidence>
<dbReference type="AlphaFoldDB" id="A0A171A4N0"/>
<evidence type="ECO:0000313" key="2">
    <source>
        <dbReference type="Proteomes" id="UP000076586"/>
    </source>
</evidence>
<proteinExistence type="predicted"/>
<comment type="caution">
    <text evidence="1">The sequence shown here is derived from an EMBL/GenBank/DDBJ whole genome shotgun (WGS) entry which is preliminary data.</text>
</comment>
<accession>A0A171A4N0</accession>
<dbReference type="OrthoDB" id="1390442at2"/>
<organism evidence="1 2">
    <name type="scientific">Paludibacter jiangxiensis</name>
    <dbReference type="NCBI Taxonomy" id="681398"/>
    <lineage>
        <taxon>Bacteria</taxon>
        <taxon>Pseudomonadati</taxon>
        <taxon>Bacteroidota</taxon>
        <taxon>Bacteroidia</taxon>
        <taxon>Bacteroidales</taxon>
        <taxon>Paludibacteraceae</taxon>
        <taxon>Paludibacter</taxon>
    </lineage>
</organism>
<reference evidence="2" key="1">
    <citation type="submission" date="2016-04" db="EMBL/GenBank/DDBJ databases">
        <title>Draft genome sequence of Paludibacter jiangxiensis strain NM7.</title>
        <authorList>
            <person name="Qiu Y."/>
            <person name="Matsuura N."/>
            <person name="Ohashi A."/>
            <person name="Tourlousse M.D."/>
            <person name="Sekiguchi Y."/>
        </authorList>
    </citation>
    <scope>NUCLEOTIDE SEQUENCE [LARGE SCALE GENOMIC DNA]</scope>
    <source>
        <strain evidence="2">NM7</strain>
    </source>
</reference>
<dbReference type="RefSeq" id="WP_068704294.1">
    <property type="nucleotide sequence ID" value="NZ_BDCR01000003.1"/>
</dbReference>
<keyword evidence="2" id="KW-1185">Reference proteome</keyword>
<dbReference type="EMBL" id="BDCR01000003">
    <property type="protein sequence ID" value="GAT63282.1"/>
    <property type="molecule type" value="Genomic_DNA"/>
</dbReference>
<dbReference type="Proteomes" id="UP000076586">
    <property type="component" value="Unassembled WGS sequence"/>
</dbReference>
<reference evidence="2" key="2">
    <citation type="journal article" date="2017" name="Genome Announc.">
        <title>Draft genome sequence of Paludibacter jiangxiensis NM7(T), a propionate-producing fermentative bacterium.</title>
        <authorList>
            <person name="Qiu Y.-L."/>
            <person name="Tourlousse D.M."/>
            <person name="Matsuura N."/>
            <person name="Ohashi A."/>
            <person name="Sekiguchi Y."/>
        </authorList>
    </citation>
    <scope>NUCLEOTIDE SEQUENCE [LARGE SCALE GENOMIC DNA]</scope>
    <source>
        <strain evidence="2">NM7</strain>
    </source>
</reference>
<protein>
    <submittedName>
        <fullName evidence="1">Uncharacterized protein</fullName>
    </submittedName>
</protein>
<gene>
    <name evidence="1" type="ORF">PJIAN_3599</name>
</gene>